<gene>
    <name evidence="2" type="ORF">BIU88_05675</name>
</gene>
<dbReference type="AlphaFoldDB" id="A0A1D8CZW6"/>
<feature type="transmembrane region" description="Helical" evidence="1">
    <location>
        <begin position="153"/>
        <end position="172"/>
    </location>
</feature>
<name>A0A1D8CZW6_CHLLM</name>
<keyword evidence="3" id="KW-1185">Reference proteome</keyword>
<protein>
    <recommendedName>
        <fullName evidence="4">Abortive infection protein</fullName>
    </recommendedName>
</protein>
<evidence type="ECO:0008006" key="4">
    <source>
        <dbReference type="Google" id="ProtNLM"/>
    </source>
</evidence>
<sequence length="199" mass="22798">MDTIPAPLQIYAYWAIAIIIGVLFFRKDITAPNPPFDARRIGLLIFSVIILALNAYIYTNSTTDGGRTLDVWSALIFSVGNGIAETFMFYAMMRLGDKLADKLSSDEWQLIPKQSNFFVGLLFFMIYSGLIHGLFWLGILPEHIVQTSPFKPFFFPIQLMIALSWALAFFWYRDLRTVFVLHALVDLTMIMNVKFSMFP</sequence>
<accession>A0A1D8CZW6</accession>
<keyword evidence="1" id="KW-1133">Transmembrane helix</keyword>
<feature type="transmembrane region" description="Helical" evidence="1">
    <location>
        <begin position="117"/>
        <end position="141"/>
    </location>
</feature>
<dbReference type="EMBL" id="CP017305">
    <property type="protein sequence ID" value="AOS83681.1"/>
    <property type="molecule type" value="Genomic_DNA"/>
</dbReference>
<keyword evidence="1" id="KW-0812">Transmembrane</keyword>
<dbReference type="RefSeq" id="WP_069809476.1">
    <property type="nucleotide sequence ID" value="NZ_CP017305.1"/>
</dbReference>
<feature type="transmembrane region" description="Helical" evidence="1">
    <location>
        <begin position="41"/>
        <end position="59"/>
    </location>
</feature>
<feature type="transmembrane region" description="Helical" evidence="1">
    <location>
        <begin position="71"/>
        <end position="96"/>
    </location>
</feature>
<feature type="transmembrane region" description="Helical" evidence="1">
    <location>
        <begin position="6"/>
        <end position="25"/>
    </location>
</feature>
<evidence type="ECO:0000313" key="2">
    <source>
        <dbReference type="EMBL" id="AOS83681.1"/>
    </source>
</evidence>
<dbReference type="KEGG" id="clz:BIU88_05675"/>
<proteinExistence type="predicted"/>
<evidence type="ECO:0000256" key="1">
    <source>
        <dbReference type="SAM" id="Phobius"/>
    </source>
</evidence>
<dbReference type="OrthoDB" id="597489at2"/>
<organism evidence="2 3">
    <name type="scientific">Chlorobaculum limnaeum</name>
    <dbReference type="NCBI Taxonomy" id="274537"/>
    <lineage>
        <taxon>Bacteria</taxon>
        <taxon>Pseudomonadati</taxon>
        <taxon>Chlorobiota</taxon>
        <taxon>Chlorobiia</taxon>
        <taxon>Chlorobiales</taxon>
        <taxon>Chlorobiaceae</taxon>
        <taxon>Chlorobaculum</taxon>
    </lineage>
</organism>
<dbReference type="STRING" id="274537.BIU88_05675"/>
<keyword evidence="1" id="KW-0472">Membrane</keyword>
<reference evidence="2" key="1">
    <citation type="submission" date="2016-09" db="EMBL/GenBank/DDBJ databases">
        <title>Genome sequence of Chlorobaculum limnaeum.</title>
        <authorList>
            <person name="Liu Z."/>
            <person name="Tank M."/>
            <person name="Bryant D.A."/>
        </authorList>
    </citation>
    <scope>NUCLEOTIDE SEQUENCE [LARGE SCALE GENOMIC DNA]</scope>
    <source>
        <strain evidence="2">DSM 1677</strain>
    </source>
</reference>
<evidence type="ECO:0000313" key="3">
    <source>
        <dbReference type="Proteomes" id="UP000095185"/>
    </source>
</evidence>
<dbReference type="Proteomes" id="UP000095185">
    <property type="component" value="Chromosome"/>
</dbReference>